<protein>
    <recommendedName>
        <fullName evidence="2">hydroxymethylpyrimidine kinase</fullName>
        <ecNumber evidence="2">2.7.1.49</ecNumber>
    </recommendedName>
</protein>
<proteinExistence type="predicted"/>
<feature type="domain" description="Pyridoxamine kinase/Phosphomethylpyrimidine kinase" evidence="3">
    <location>
        <begin position="21"/>
        <end position="258"/>
    </location>
</feature>
<dbReference type="GO" id="GO:0008972">
    <property type="term" value="F:phosphomethylpyrimidine kinase activity"/>
    <property type="evidence" value="ECO:0007669"/>
    <property type="project" value="UniProtKB-EC"/>
</dbReference>
<dbReference type="EC" id="2.7.1.49" evidence="2"/>
<reference evidence="4 5" key="1">
    <citation type="submission" date="2024-01" db="EMBL/GenBank/DDBJ databases">
        <title>Novel species of the genus Luteimonas isolated from rivers.</title>
        <authorList>
            <person name="Lu H."/>
        </authorList>
    </citation>
    <scope>NUCLEOTIDE SEQUENCE [LARGE SCALE GENOMIC DNA]</scope>
    <source>
        <strain evidence="4 5">FXH3W</strain>
    </source>
</reference>
<dbReference type="InterPro" id="IPR029056">
    <property type="entry name" value="Ribokinase-like"/>
</dbReference>
<dbReference type="CDD" id="cd01169">
    <property type="entry name" value="HMPP_kinase"/>
    <property type="match status" value="1"/>
</dbReference>
<evidence type="ECO:0000259" key="3">
    <source>
        <dbReference type="Pfam" id="PF08543"/>
    </source>
</evidence>
<keyword evidence="4" id="KW-0808">Transferase</keyword>
<comment type="caution">
    <text evidence="4">The sequence shown here is derived from an EMBL/GenBank/DDBJ whole genome shotgun (WGS) entry which is preliminary data.</text>
</comment>
<dbReference type="PANTHER" id="PTHR20858:SF17">
    <property type="entry name" value="HYDROXYMETHYLPYRIMIDINE_PHOSPHOMETHYLPYRIMIDINE KINASE THI20-RELATED"/>
    <property type="match status" value="1"/>
</dbReference>
<dbReference type="InterPro" id="IPR013749">
    <property type="entry name" value="PM/HMP-P_kinase-1"/>
</dbReference>
<dbReference type="InterPro" id="IPR004399">
    <property type="entry name" value="HMP/HMP-P_kinase_dom"/>
</dbReference>
<dbReference type="EMBL" id="JAZHBO010000002">
    <property type="protein sequence ID" value="MEF2156194.1"/>
    <property type="molecule type" value="Genomic_DNA"/>
</dbReference>
<keyword evidence="5" id="KW-1185">Reference proteome</keyword>
<dbReference type="NCBIfam" id="TIGR00097">
    <property type="entry name" value="HMP-P_kinase"/>
    <property type="match status" value="1"/>
</dbReference>
<evidence type="ECO:0000256" key="1">
    <source>
        <dbReference type="ARBA" id="ARBA00004948"/>
    </source>
</evidence>
<evidence type="ECO:0000313" key="5">
    <source>
        <dbReference type="Proteomes" id="UP001356170"/>
    </source>
</evidence>
<keyword evidence="4" id="KW-0418">Kinase</keyword>
<gene>
    <name evidence="4" type="primary">thiD</name>
    <name evidence="4" type="ORF">V3390_08145</name>
</gene>
<organism evidence="4 5">
    <name type="scientific">Aquilutibacter rugosus</name>
    <dbReference type="NCBI Taxonomy" id="3115820"/>
    <lineage>
        <taxon>Bacteria</taxon>
        <taxon>Pseudomonadati</taxon>
        <taxon>Pseudomonadota</taxon>
        <taxon>Gammaproteobacteria</taxon>
        <taxon>Lysobacterales</taxon>
        <taxon>Lysobacteraceae</taxon>
        <taxon>Aquilutibacter</taxon>
    </lineage>
</organism>
<evidence type="ECO:0000256" key="2">
    <source>
        <dbReference type="ARBA" id="ARBA00012135"/>
    </source>
</evidence>
<evidence type="ECO:0000313" key="4">
    <source>
        <dbReference type="EMBL" id="MEF2156194.1"/>
    </source>
</evidence>
<comment type="pathway">
    <text evidence="1">Cofactor biosynthesis; thiamine diphosphate biosynthesis.</text>
</comment>
<dbReference type="SUPFAM" id="SSF53613">
    <property type="entry name" value="Ribokinase-like"/>
    <property type="match status" value="1"/>
</dbReference>
<dbReference type="RefSeq" id="WP_331704058.1">
    <property type="nucleotide sequence ID" value="NZ_JAZHBO010000002.1"/>
</dbReference>
<dbReference type="Pfam" id="PF08543">
    <property type="entry name" value="Phos_pyr_kin"/>
    <property type="match status" value="1"/>
</dbReference>
<dbReference type="PANTHER" id="PTHR20858">
    <property type="entry name" value="PHOSPHOMETHYLPYRIMIDINE KINASE"/>
    <property type="match status" value="1"/>
</dbReference>
<name>A0ABU7V089_9GAMM</name>
<dbReference type="Proteomes" id="UP001356170">
    <property type="component" value="Unassembled WGS sequence"/>
</dbReference>
<dbReference type="GO" id="GO:0008902">
    <property type="term" value="F:hydroxymethylpyrimidine kinase activity"/>
    <property type="evidence" value="ECO:0007669"/>
    <property type="project" value="UniProtKB-EC"/>
</dbReference>
<accession>A0ABU7V089</accession>
<dbReference type="Gene3D" id="3.40.1190.20">
    <property type="match status" value="1"/>
</dbReference>
<sequence length="267" mass="27561">MTGLRLDPTPRPCALTIAGSDSGGGAGIQADLKTFRAVGVHGLCAITALTAQNLRGVTAVGITTPSLIHAQLDAVFDEFDIRAIKIGMLADTVTANTVADALDRRPQVPIVLDPVMVATSGATLLERDTVSVLRERLIPRAALITPNLPEAEILLGRKLSYASDLPDAAAALVELGAQAVLLKGGHLEGSAEIVDILHTATMTVSYRHARLPFEAHGTGCTLSSAIAAHIALGDPLDVAVAAGIARVQAALQAGYRLSDSPTHVLGI</sequence>